<dbReference type="Gene3D" id="3.40.710.10">
    <property type="entry name" value="DD-peptidase/beta-lactamase superfamily"/>
    <property type="match status" value="1"/>
</dbReference>
<dbReference type="Pfam" id="PF03793">
    <property type="entry name" value="PASTA"/>
    <property type="match status" value="2"/>
</dbReference>
<comment type="subcellular location">
    <subcellularLocation>
        <location evidence="1">Membrane</location>
    </subcellularLocation>
</comment>
<feature type="domain" description="PASTA" evidence="6">
    <location>
        <begin position="677"/>
        <end position="736"/>
    </location>
</feature>
<dbReference type="PATRIC" id="fig|546269.5.peg.352"/>
<dbReference type="Gene3D" id="3.30.10.20">
    <property type="match status" value="2"/>
</dbReference>
<gene>
    <name evidence="7" type="ordered locus">HMPREF0389_00303</name>
</gene>
<comment type="similarity">
    <text evidence="2">Belongs to the transpeptidase family.</text>
</comment>
<dbReference type="GO" id="GO:0005886">
    <property type="term" value="C:plasma membrane"/>
    <property type="evidence" value="ECO:0007669"/>
    <property type="project" value="TreeGrafter"/>
</dbReference>
<accession>D6GRU7</accession>
<dbReference type="SUPFAM" id="SSF56519">
    <property type="entry name" value="Penicillin binding protein dimerisation domain"/>
    <property type="match status" value="1"/>
</dbReference>
<feature type="domain" description="PASTA" evidence="6">
    <location>
        <begin position="611"/>
        <end position="675"/>
    </location>
</feature>
<proteinExistence type="inferred from homology"/>
<dbReference type="PANTHER" id="PTHR30627">
    <property type="entry name" value="PEPTIDOGLYCAN D,D-TRANSPEPTIDASE"/>
    <property type="match status" value="1"/>
</dbReference>
<keyword evidence="5" id="KW-1133">Transmembrane helix</keyword>
<dbReference type="InterPro" id="IPR001460">
    <property type="entry name" value="PCN-bd_Tpept"/>
</dbReference>
<dbReference type="Gene3D" id="3.30.450.330">
    <property type="match status" value="1"/>
</dbReference>
<dbReference type="AlphaFoldDB" id="D6GRU7"/>
<dbReference type="GO" id="GO:0008658">
    <property type="term" value="F:penicillin binding"/>
    <property type="evidence" value="ECO:0007669"/>
    <property type="project" value="InterPro"/>
</dbReference>
<dbReference type="CDD" id="cd06575">
    <property type="entry name" value="PASTA_Pbp2x-like_2"/>
    <property type="match status" value="1"/>
</dbReference>
<reference evidence="8" key="1">
    <citation type="submission" date="2010-12" db="EMBL/GenBank/DDBJ databases">
        <title>The genome sequence of Filifactor alocis strain ATCC 35896.</title>
        <authorList>
            <consortium name="The Broad Institute Genome Sequencing Platform"/>
            <person name="Ward D."/>
            <person name="Earl A."/>
            <person name="Feldgarden M."/>
            <person name="Young S.K."/>
            <person name="Gargeya S."/>
            <person name="Zeng Q."/>
            <person name="Alvarado L."/>
            <person name="Berlin A."/>
            <person name="Bochicchio J."/>
            <person name="Chapman S.B."/>
            <person name="Chen Z."/>
            <person name="Freedman E."/>
            <person name="Gellesch M."/>
            <person name="Goldberg J."/>
            <person name="Griggs A."/>
            <person name="Gujja S."/>
            <person name="Heilman E."/>
            <person name="Heiman D."/>
            <person name="Howarth C."/>
            <person name="Mehta T."/>
            <person name="Neiman D."/>
            <person name="Pearson M."/>
            <person name="Roberts A."/>
            <person name="Saif S."/>
            <person name="Shea T."/>
            <person name="Shenoy N."/>
            <person name="Sisk P."/>
            <person name="Stolte C."/>
            <person name="Sykes S."/>
            <person name="White J."/>
            <person name="Yandava C."/>
            <person name="Izard J."/>
            <person name="Blanton J.M."/>
            <person name="Baranova O.V."/>
            <person name="Tanner A.C."/>
            <person name="Dewhirst F.E."/>
            <person name="Haas B."/>
            <person name="Nusbaum C."/>
            <person name="Birren B."/>
        </authorList>
    </citation>
    <scope>NUCLEOTIDE SEQUENCE [LARGE SCALE GENOMIC DNA]</scope>
    <source>
        <strain evidence="8">ATCC 35896 / D40 B5</strain>
    </source>
</reference>
<protein>
    <submittedName>
        <fullName evidence="7">Stage V sporulation protein D</fullName>
    </submittedName>
</protein>
<dbReference type="InterPro" id="IPR005311">
    <property type="entry name" value="PBP_dimer"/>
</dbReference>
<dbReference type="STRING" id="546269.HMPREF0389_00303"/>
<keyword evidence="3 5" id="KW-0472">Membrane</keyword>
<dbReference type="Proteomes" id="UP000007468">
    <property type="component" value="Chromosome"/>
</dbReference>
<keyword evidence="8" id="KW-1185">Reference proteome</keyword>
<evidence type="ECO:0000256" key="1">
    <source>
        <dbReference type="ARBA" id="ARBA00004370"/>
    </source>
</evidence>
<dbReference type="Pfam" id="PF03717">
    <property type="entry name" value="PBP_dimer"/>
    <property type="match status" value="1"/>
</dbReference>
<dbReference type="SUPFAM" id="SSF56601">
    <property type="entry name" value="beta-lactamase/transpeptidase-like"/>
    <property type="match status" value="1"/>
</dbReference>
<dbReference type="InterPro" id="IPR050515">
    <property type="entry name" value="Beta-lactam/transpept"/>
</dbReference>
<evidence type="ECO:0000256" key="4">
    <source>
        <dbReference type="SAM" id="MobiDB-lite"/>
    </source>
</evidence>
<dbReference type="KEGG" id="faa:HMPREF0389_00303"/>
<dbReference type="InterPro" id="IPR012338">
    <property type="entry name" value="Beta-lactam/transpept-like"/>
</dbReference>
<name>D6GRU7_FILAD</name>
<dbReference type="EMBL" id="CP002390">
    <property type="protein sequence ID" value="EFE28388.1"/>
    <property type="molecule type" value="Genomic_DNA"/>
</dbReference>
<dbReference type="PROSITE" id="PS51178">
    <property type="entry name" value="PASTA"/>
    <property type="match status" value="2"/>
</dbReference>
<evidence type="ECO:0000259" key="6">
    <source>
        <dbReference type="PROSITE" id="PS51178"/>
    </source>
</evidence>
<keyword evidence="5" id="KW-0812">Transmembrane</keyword>
<evidence type="ECO:0000256" key="2">
    <source>
        <dbReference type="ARBA" id="ARBA00007171"/>
    </source>
</evidence>
<evidence type="ECO:0000256" key="3">
    <source>
        <dbReference type="ARBA" id="ARBA00023136"/>
    </source>
</evidence>
<dbReference type="eggNOG" id="COG0768">
    <property type="taxonomic scope" value="Bacteria"/>
</dbReference>
<dbReference type="PANTHER" id="PTHR30627:SF1">
    <property type="entry name" value="PEPTIDOGLYCAN D,D-TRANSPEPTIDASE FTSI"/>
    <property type="match status" value="1"/>
</dbReference>
<dbReference type="GO" id="GO:0071555">
    <property type="term" value="P:cell wall organization"/>
    <property type="evidence" value="ECO:0007669"/>
    <property type="project" value="TreeGrafter"/>
</dbReference>
<dbReference type="eggNOG" id="COG2815">
    <property type="taxonomic scope" value="Bacteria"/>
</dbReference>
<sequence>MKQIEQRKQRDFRLKITVIFFSVIVSILVGKLLLVQVIDSKNYSSKASYQQYRDVEVKPKRGNIYDRNGKELAVSVSTYDVYVELSYAKEYDKQEKKLKKWEDGEWEEFSRNVGGILGEDSNKILEKVRQNQDKSRFILMKKIDYAKKLELDKLNYKVLFYEESKRRLYPYGKFASYILGHTSKDNVGLAGIEAYFNKELNGIPGRKIVLSDAKSRELEDHSIRYHEPVNGYHVVSTIDEVIQHYVEKAMEQSYIENNSKRSMAIVIDPKTGDILAMAAKPDYNPETPNELYYYRFREAMSNAKTNEEQLEVLNSMWRNPMVSDLYEPGSVFKVITASAGIEEGVVTPNSTFVDKGYVEVAGQKLSNWSKKPFGTIDFRKAVGQSVNTVFIEVAKRLGSEKFLEYIYAFGFGKKTGVSLPGEAEGLIYSLDKLGPVQQATMSFGQSISVTPIQMVMAVSAVANNGELMKPRLVREIVSDDGEIIQRFEPEVVRRPISKKTNETMLELLENVVKKEGGKKAAIFGYRIAGKSGTAQKVIDGKYPKGYYISSFVGIAPVEDPKVVVLVITDEPHGQHGFYGGGNSAPFVGMILQDTLRYMGVTPNAIVSNNTNIEKVDIPEVRNMTFKEARVLLNSHHLKYTIDVDSAKDDTLVVDMFPKAGETVPIGSSIVLYFEGKKMDEVLMPNLIGKTVSESQKIVNSLGLRFNFSGNGKAIKQFPEPNKLVKKGSMVNVKFEDSSSSKPSSNEKSGSSETKENLIEQNKNTKKDSSETNNSSDANSLENREEDMPSVIRMSN</sequence>
<feature type="compositionally biased region" description="Low complexity" evidence="4">
    <location>
        <begin position="739"/>
        <end position="751"/>
    </location>
</feature>
<dbReference type="Gene3D" id="3.90.1310.10">
    <property type="entry name" value="Penicillin-binding protein 2a (Domain 2)"/>
    <property type="match status" value="1"/>
</dbReference>
<organism evidence="7 8">
    <name type="scientific">Filifactor alocis (strain ATCC 35896 / CCUG 47790 / D40 B5)</name>
    <name type="common">Fusobacterium alocis</name>
    <dbReference type="NCBI Taxonomy" id="546269"/>
    <lineage>
        <taxon>Bacteria</taxon>
        <taxon>Bacillati</taxon>
        <taxon>Bacillota</taxon>
        <taxon>Clostridia</taxon>
        <taxon>Peptostreptococcales</taxon>
        <taxon>Filifactoraceae</taxon>
        <taxon>Filifactor</taxon>
    </lineage>
</organism>
<feature type="compositionally biased region" description="Basic and acidic residues" evidence="4">
    <location>
        <begin position="752"/>
        <end position="769"/>
    </location>
</feature>
<dbReference type="SUPFAM" id="SSF54184">
    <property type="entry name" value="Penicillin-binding protein 2x (pbp-2x), c-terminal domain"/>
    <property type="match status" value="1"/>
</dbReference>
<dbReference type="OrthoDB" id="9804124at2"/>
<feature type="region of interest" description="Disordered" evidence="4">
    <location>
        <begin position="734"/>
        <end position="795"/>
    </location>
</feature>
<evidence type="ECO:0000313" key="8">
    <source>
        <dbReference type="Proteomes" id="UP000007468"/>
    </source>
</evidence>
<feature type="compositionally biased region" description="Polar residues" evidence="4">
    <location>
        <begin position="770"/>
        <end position="780"/>
    </location>
</feature>
<evidence type="ECO:0000313" key="7">
    <source>
        <dbReference type="EMBL" id="EFE28388.1"/>
    </source>
</evidence>
<feature type="transmembrane region" description="Helical" evidence="5">
    <location>
        <begin position="12"/>
        <end position="34"/>
    </location>
</feature>
<dbReference type="RefSeq" id="WP_014262004.1">
    <property type="nucleotide sequence ID" value="NC_016630.1"/>
</dbReference>
<dbReference type="CDD" id="cd06577">
    <property type="entry name" value="PASTA_pknB"/>
    <property type="match status" value="1"/>
</dbReference>
<dbReference type="InterPro" id="IPR005543">
    <property type="entry name" value="PASTA_dom"/>
</dbReference>
<evidence type="ECO:0000256" key="5">
    <source>
        <dbReference type="SAM" id="Phobius"/>
    </source>
</evidence>
<dbReference type="Pfam" id="PF00905">
    <property type="entry name" value="Transpeptidase"/>
    <property type="match status" value="1"/>
</dbReference>
<dbReference type="SMART" id="SM00740">
    <property type="entry name" value="PASTA"/>
    <property type="match status" value="2"/>
</dbReference>
<dbReference type="InterPro" id="IPR036138">
    <property type="entry name" value="PBP_dimer_sf"/>
</dbReference>